<evidence type="ECO:0000256" key="2">
    <source>
        <dbReference type="ARBA" id="ARBA00023015"/>
    </source>
</evidence>
<dbReference type="GO" id="GO:0003700">
    <property type="term" value="F:DNA-binding transcription factor activity"/>
    <property type="evidence" value="ECO:0007669"/>
    <property type="project" value="InterPro"/>
</dbReference>
<dbReference type="Gene3D" id="3.40.190.290">
    <property type="match status" value="1"/>
</dbReference>
<dbReference type="Pfam" id="PF03466">
    <property type="entry name" value="LysR_substrate"/>
    <property type="match status" value="1"/>
</dbReference>
<keyword evidence="2" id="KW-0805">Transcription regulation</keyword>
<feature type="compositionally biased region" description="Basic and acidic residues" evidence="5">
    <location>
        <begin position="312"/>
        <end position="322"/>
    </location>
</feature>
<evidence type="ECO:0000256" key="5">
    <source>
        <dbReference type="SAM" id="MobiDB-lite"/>
    </source>
</evidence>
<dbReference type="PROSITE" id="PS50931">
    <property type="entry name" value="HTH_LYSR"/>
    <property type="match status" value="1"/>
</dbReference>
<evidence type="ECO:0000313" key="7">
    <source>
        <dbReference type="EMBL" id="BCJ27330.1"/>
    </source>
</evidence>
<dbReference type="GO" id="GO:0005829">
    <property type="term" value="C:cytosol"/>
    <property type="evidence" value="ECO:0007669"/>
    <property type="project" value="TreeGrafter"/>
</dbReference>
<dbReference type="InterPro" id="IPR036390">
    <property type="entry name" value="WH_DNA-bd_sf"/>
</dbReference>
<sequence>METTGPAARTLGFDLLDLELFAQVVEAGSITHGSREVHLALPSASARIRQMERAIGTPLLTRGRRGVTVTPAGLLLLRHAHSVLHQIDRMRGDLTEYAAGLVATIRLLANTAAATTTLPEELVTFLVAHPAIDVDLEERPSHLIVQAVAEGRAEIGIVASSVSVGQLRHVALRDDRLALVTPPKHRFARRRRIRFEECLDQPFIGLSEGSALQEHLEGHAQPLGQRPHYRLRLPSVETVCQTVAAGVGVGVLPIAAVRRWQHVHHLATVPLSDDWAARQLLLVTHPTVALSAPAAALRAHLASAALAGDPAEETRQRSDAGRRSGTPKRAWRPA</sequence>
<feature type="domain" description="HTH lysR-type" evidence="6">
    <location>
        <begin position="13"/>
        <end position="70"/>
    </location>
</feature>
<dbReference type="Proteomes" id="UP000680750">
    <property type="component" value="Chromosome"/>
</dbReference>
<dbReference type="InterPro" id="IPR000847">
    <property type="entry name" value="LysR_HTH_N"/>
</dbReference>
<comment type="similarity">
    <text evidence="1">Belongs to the LysR transcriptional regulatory family.</text>
</comment>
<dbReference type="PANTHER" id="PTHR30419">
    <property type="entry name" value="HTH-TYPE TRANSCRIPTIONAL REGULATOR YBHD"/>
    <property type="match status" value="1"/>
</dbReference>
<dbReference type="InterPro" id="IPR005119">
    <property type="entry name" value="LysR_subst-bd"/>
</dbReference>
<proteinExistence type="inferred from homology"/>
<evidence type="ECO:0000256" key="3">
    <source>
        <dbReference type="ARBA" id="ARBA00023125"/>
    </source>
</evidence>
<dbReference type="Gene3D" id="1.10.10.10">
    <property type="entry name" value="Winged helix-like DNA-binding domain superfamily/Winged helix DNA-binding domain"/>
    <property type="match status" value="1"/>
</dbReference>
<name>A0A810KVU2_9ACTN</name>
<dbReference type="InterPro" id="IPR036388">
    <property type="entry name" value="WH-like_DNA-bd_sf"/>
</dbReference>
<feature type="region of interest" description="Disordered" evidence="5">
    <location>
        <begin position="307"/>
        <end position="334"/>
    </location>
</feature>
<dbReference type="InterPro" id="IPR050950">
    <property type="entry name" value="HTH-type_LysR_regulators"/>
</dbReference>
<reference evidence="7" key="1">
    <citation type="submission" date="2020-08" db="EMBL/GenBank/DDBJ databases">
        <title>Whole genome shotgun sequence of Actinocatenispora sera NBRC 101916.</title>
        <authorList>
            <person name="Komaki H."/>
            <person name="Tamura T."/>
        </authorList>
    </citation>
    <scope>NUCLEOTIDE SEQUENCE</scope>
    <source>
        <strain evidence="7">NBRC 101916</strain>
    </source>
</reference>
<accession>A0A810KVU2</accession>
<dbReference type="SUPFAM" id="SSF53850">
    <property type="entry name" value="Periplasmic binding protein-like II"/>
    <property type="match status" value="1"/>
</dbReference>
<organism evidence="7 8">
    <name type="scientific">Actinocatenispora sera</name>
    <dbReference type="NCBI Taxonomy" id="390989"/>
    <lineage>
        <taxon>Bacteria</taxon>
        <taxon>Bacillati</taxon>
        <taxon>Actinomycetota</taxon>
        <taxon>Actinomycetes</taxon>
        <taxon>Micromonosporales</taxon>
        <taxon>Micromonosporaceae</taxon>
        <taxon>Actinocatenispora</taxon>
    </lineage>
</organism>
<gene>
    <name evidence="7" type="ORF">Asera_14380</name>
</gene>
<dbReference type="PANTHER" id="PTHR30419:SF2">
    <property type="entry name" value="LYSR FAMILY TRANSCRIPTIONAL REGULATOR"/>
    <property type="match status" value="1"/>
</dbReference>
<protein>
    <submittedName>
        <fullName evidence="7">LysR family transcriptional regulator</fullName>
    </submittedName>
</protein>
<dbReference type="AlphaFoldDB" id="A0A810KVU2"/>
<keyword evidence="8" id="KW-1185">Reference proteome</keyword>
<dbReference type="OrthoDB" id="3181812at2"/>
<evidence type="ECO:0000256" key="1">
    <source>
        <dbReference type="ARBA" id="ARBA00009437"/>
    </source>
</evidence>
<evidence type="ECO:0000259" key="6">
    <source>
        <dbReference type="PROSITE" id="PS50931"/>
    </source>
</evidence>
<keyword evidence="3" id="KW-0238">DNA-binding</keyword>
<dbReference type="EMBL" id="AP023354">
    <property type="protein sequence ID" value="BCJ27330.1"/>
    <property type="molecule type" value="Genomic_DNA"/>
</dbReference>
<feature type="compositionally biased region" description="Basic residues" evidence="5">
    <location>
        <begin position="325"/>
        <end position="334"/>
    </location>
</feature>
<dbReference type="Pfam" id="PF00126">
    <property type="entry name" value="HTH_1"/>
    <property type="match status" value="1"/>
</dbReference>
<dbReference type="RefSeq" id="WP_084132080.1">
    <property type="nucleotide sequence ID" value="NZ_AP023354.1"/>
</dbReference>
<dbReference type="KEGG" id="aser:Asera_14380"/>
<dbReference type="SUPFAM" id="SSF46785">
    <property type="entry name" value="Winged helix' DNA-binding domain"/>
    <property type="match status" value="1"/>
</dbReference>
<evidence type="ECO:0000256" key="4">
    <source>
        <dbReference type="ARBA" id="ARBA00023163"/>
    </source>
</evidence>
<dbReference type="GO" id="GO:0003677">
    <property type="term" value="F:DNA binding"/>
    <property type="evidence" value="ECO:0007669"/>
    <property type="project" value="UniProtKB-KW"/>
</dbReference>
<keyword evidence="4" id="KW-0804">Transcription</keyword>
<evidence type="ECO:0000313" key="8">
    <source>
        <dbReference type="Proteomes" id="UP000680750"/>
    </source>
</evidence>